<dbReference type="InterPro" id="IPR012910">
    <property type="entry name" value="Plug_dom"/>
</dbReference>
<name>A0A1B2M1I7_9GAMM</name>
<dbReference type="GO" id="GO:0015344">
    <property type="term" value="F:siderophore uptake transmembrane transporter activity"/>
    <property type="evidence" value="ECO:0007669"/>
    <property type="project" value="TreeGrafter"/>
</dbReference>
<dbReference type="InterPro" id="IPR039426">
    <property type="entry name" value="TonB-dep_rcpt-like"/>
</dbReference>
<dbReference type="Pfam" id="PF07715">
    <property type="entry name" value="Plug"/>
    <property type="match status" value="1"/>
</dbReference>
<dbReference type="AlphaFoldDB" id="A0A1B2M1I7"/>
<evidence type="ECO:0000256" key="16">
    <source>
        <dbReference type="SAM" id="SignalP"/>
    </source>
</evidence>
<evidence type="ECO:0000256" key="9">
    <source>
        <dbReference type="ARBA" id="ARBA00023065"/>
    </source>
</evidence>
<dbReference type="Pfam" id="PF00593">
    <property type="entry name" value="TonB_dep_Rec_b-barrel"/>
    <property type="match status" value="1"/>
</dbReference>
<keyword evidence="11 14" id="KW-0472">Membrane</keyword>
<evidence type="ECO:0000256" key="7">
    <source>
        <dbReference type="ARBA" id="ARBA00022729"/>
    </source>
</evidence>
<dbReference type="FunFam" id="2.170.130.10:FF:000001">
    <property type="entry name" value="Catecholate siderophore TonB-dependent receptor"/>
    <property type="match status" value="1"/>
</dbReference>
<evidence type="ECO:0000256" key="6">
    <source>
        <dbReference type="ARBA" id="ARBA00022692"/>
    </source>
</evidence>
<dbReference type="GO" id="GO:0038023">
    <property type="term" value="F:signaling receptor activity"/>
    <property type="evidence" value="ECO:0007669"/>
    <property type="project" value="InterPro"/>
</dbReference>
<dbReference type="CDD" id="cd01347">
    <property type="entry name" value="ligand_gated_channel"/>
    <property type="match status" value="1"/>
</dbReference>
<evidence type="ECO:0000256" key="10">
    <source>
        <dbReference type="ARBA" id="ARBA00023077"/>
    </source>
</evidence>
<feature type="signal peptide" evidence="16">
    <location>
        <begin position="1"/>
        <end position="35"/>
    </location>
</feature>
<reference evidence="19 20" key="1">
    <citation type="submission" date="2016-08" db="EMBL/GenBank/DDBJ databases">
        <authorList>
            <person name="Seilhamer J.J."/>
        </authorList>
    </citation>
    <scope>NUCLEOTIDE SEQUENCE [LARGE SCALE GENOMIC DNA]</scope>
    <source>
        <strain evidence="19 20">BRTC-1</strain>
    </source>
</reference>
<evidence type="ECO:0000256" key="2">
    <source>
        <dbReference type="ARBA" id="ARBA00009810"/>
    </source>
</evidence>
<dbReference type="InterPro" id="IPR036942">
    <property type="entry name" value="Beta-barrel_TonB_sf"/>
</dbReference>
<dbReference type="NCBIfam" id="TIGR01783">
    <property type="entry name" value="TonB-siderophor"/>
    <property type="match status" value="1"/>
</dbReference>
<organism evidence="19 20">
    <name type="scientific">Acinetobacter larvae</name>
    <dbReference type="NCBI Taxonomy" id="1789224"/>
    <lineage>
        <taxon>Bacteria</taxon>
        <taxon>Pseudomonadati</taxon>
        <taxon>Pseudomonadota</taxon>
        <taxon>Gammaproteobacteria</taxon>
        <taxon>Moraxellales</taxon>
        <taxon>Moraxellaceae</taxon>
        <taxon>Acinetobacter</taxon>
    </lineage>
</organism>
<dbReference type="InterPro" id="IPR037066">
    <property type="entry name" value="Plug_dom_sf"/>
</dbReference>
<keyword evidence="8" id="KW-0408">Iron</keyword>
<dbReference type="GO" id="GO:0009279">
    <property type="term" value="C:cell outer membrane"/>
    <property type="evidence" value="ECO:0007669"/>
    <property type="project" value="UniProtKB-SubCell"/>
</dbReference>
<keyword evidence="3 14" id="KW-0813">Transport</keyword>
<evidence type="ECO:0000256" key="15">
    <source>
        <dbReference type="RuleBase" id="RU003357"/>
    </source>
</evidence>
<dbReference type="PANTHER" id="PTHR32552">
    <property type="entry name" value="FERRICHROME IRON RECEPTOR-RELATED"/>
    <property type="match status" value="1"/>
</dbReference>
<keyword evidence="12" id="KW-0675">Receptor</keyword>
<keyword evidence="6 14" id="KW-0812">Transmembrane</keyword>
<evidence type="ECO:0000259" key="17">
    <source>
        <dbReference type="Pfam" id="PF00593"/>
    </source>
</evidence>
<evidence type="ECO:0000256" key="12">
    <source>
        <dbReference type="ARBA" id="ARBA00023170"/>
    </source>
</evidence>
<evidence type="ECO:0000256" key="14">
    <source>
        <dbReference type="PROSITE-ProRule" id="PRU01360"/>
    </source>
</evidence>
<comment type="similarity">
    <text evidence="2 14 15">Belongs to the TonB-dependent receptor family.</text>
</comment>
<dbReference type="SUPFAM" id="SSF56935">
    <property type="entry name" value="Porins"/>
    <property type="match status" value="1"/>
</dbReference>
<evidence type="ECO:0000256" key="1">
    <source>
        <dbReference type="ARBA" id="ARBA00004571"/>
    </source>
</evidence>
<keyword evidence="7 16" id="KW-0732">Signal</keyword>
<dbReference type="InterPro" id="IPR000531">
    <property type="entry name" value="Beta-barrel_TonB"/>
</dbReference>
<keyword evidence="5" id="KW-0410">Iron transport</keyword>
<dbReference type="PANTHER" id="PTHR32552:SF89">
    <property type="entry name" value="CATECHOLATE SIDEROPHORE RECEPTOR FIU"/>
    <property type="match status" value="1"/>
</dbReference>
<evidence type="ECO:0000256" key="13">
    <source>
        <dbReference type="ARBA" id="ARBA00023237"/>
    </source>
</evidence>
<dbReference type="STRING" id="1789224.BFG52_12305"/>
<dbReference type="PROSITE" id="PS52016">
    <property type="entry name" value="TONB_DEPENDENT_REC_3"/>
    <property type="match status" value="1"/>
</dbReference>
<evidence type="ECO:0008006" key="21">
    <source>
        <dbReference type="Google" id="ProtNLM"/>
    </source>
</evidence>
<sequence length="740" mass="81488">MKKYISSKKKGLPSNVVATALSAATTTLLSTVALANQDSVAELETIHLKAEESSYYIKNSSNAKITKPLLDTTRTIDVISKAQIDDRGAASLQDVLRTTPGITLGSGEGGTPMGDRPFIRGYEASTDILIDGMRDYARGSHEMFNLEAVEVTKGPGSVYSGRGSTGGTINLITKKPKQVTESEVSSELQTDGKGQSKYRFTTDNNVLVHDHVAIRLNAMLDRGDVARRDGVEVERWGIAPSITFGLNTPTRLTAAYSYLEFNDTPDMGTPFKNIANPDRKKPIESQAFETNFGRPEIDFRDYKSESFDLNFEHDFNENLKLRAVARDLKTTQDYFFSRPSFDNCNASSTGSCQTEDENLQYTSATRTSYRTSHVNSGQLNLQAKFKTGPIAHDLITGVDYSKERIGTKDMKVSGVGNEINDFYHPTRKYYPDFSIAYGPETKAGEITNTGVYVFDTVSLHPLFDVNLGLRFDDYKSSNFKDTVTEKLWNYQVGAIYKIAPQGRFYANFATSSNPSGDNLGQAGGADGVASGNRLGDNIKAEKTRSIELGSKWEVLNDRLALNAALFETRKTDARSTDAEGIVSVDGENRVRGIELSATGQITPLWDISAGYSYLDSNLLDGGFVKQGTNYIANPNNGNQLKFIAKNSANLWSTYQVMDQLRVGGGATYVGKRFADDNNEYYLPAHIRLDAFAAYQVLPEFGLQLNINNITNERIYDASHLGIFSTVAPGRSFALKGTYRF</sequence>
<dbReference type="EMBL" id="CP016895">
    <property type="protein sequence ID" value="AOA59054.1"/>
    <property type="molecule type" value="Genomic_DNA"/>
</dbReference>
<accession>A0A1B2M1I7</accession>
<proteinExistence type="inferred from homology"/>
<dbReference type="Proteomes" id="UP000093391">
    <property type="component" value="Chromosome"/>
</dbReference>
<evidence type="ECO:0000256" key="4">
    <source>
        <dbReference type="ARBA" id="ARBA00022452"/>
    </source>
</evidence>
<dbReference type="Gene3D" id="2.40.170.20">
    <property type="entry name" value="TonB-dependent receptor, beta-barrel domain"/>
    <property type="match status" value="1"/>
</dbReference>
<evidence type="ECO:0000256" key="3">
    <source>
        <dbReference type="ARBA" id="ARBA00022448"/>
    </source>
</evidence>
<evidence type="ECO:0000259" key="18">
    <source>
        <dbReference type="Pfam" id="PF07715"/>
    </source>
</evidence>
<feature type="chain" id="PRO_5008539947" description="TonB-dependent receptor" evidence="16">
    <location>
        <begin position="36"/>
        <end position="740"/>
    </location>
</feature>
<dbReference type="OrthoDB" id="9790771at2"/>
<dbReference type="RefSeq" id="WP_067556678.1">
    <property type="nucleotide sequence ID" value="NZ_CP016895.1"/>
</dbReference>
<evidence type="ECO:0000313" key="20">
    <source>
        <dbReference type="Proteomes" id="UP000093391"/>
    </source>
</evidence>
<evidence type="ECO:0000256" key="5">
    <source>
        <dbReference type="ARBA" id="ARBA00022496"/>
    </source>
</evidence>
<gene>
    <name evidence="19" type="ORF">BFG52_12305</name>
</gene>
<dbReference type="GO" id="GO:0015891">
    <property type="term" value="P:siderophore transport"/>
    <property type="evidence" value="ECO:0007669"/>
    <property type="project" value="InterPro"/>
</dbReference>
<keyword evidence="10 15" id="KW-0798">TonB box</keyword>
<dbReference type="KEGG" id="ala:BFG52_12305"/>
<feature type="domain" description="TonB-dependent receptor-like beta-barrel" evidence="17">
    <location>
        <begin position="245"/>
        <end position="709"/>
    </location>
</feature>
<evidence type="ECO:0000313" key="19">
    <source>
        <dbReference type="EMBL" id="AOA59054.1"/>
    </source>
</evidence>
<feature type="domain" description="TonB-dependent receptor plug" evidence="18">
    <location>
        <begin position="69"/>
        <end position="168"/>
    </location>
</feature>
<dbReference type="Gene3D" id="2.170.130.10">
    <property type="entry name" value="TonB-dependent receptor, plug domain"/>
    <property type="match status" value="1"/>
</dbReference>
<keyword evidence="9" id="KW-0406">Ion transport</keyword>
<protein>
    <recommendedName>
        <fullName evidence="21">TonB-dependent receptor</fullName>
    </recommendedName>
</protein>
<evidence type="ECO:0000256" key="11">
    <source>
        <dbReference type="ARBA" id="ARBA00023136"/>
    </source>
</evidence>
<keyword evidence="20" id="KW-1185">Reference proteome</keyword>
<comment type="subcellular location">
    <subcellularLocation>
        <location evidence="1 14">Cell outer membrane</location>
        <topology evidence="1 14">Multi-pass membrane protein</topology>
    </subcellularLocation>
</comment>
<evidence type="ECO:0000256" key="8">
    <source>
        <dbReference type="ARBA" id="ARBA00023004"/>
    </source>
</evidence>
<dbReference type="InterPro" id="IPR010105">
    <property type="entry name" value="TonB_sidphr_rcpt"/>
</dbReference>
<keyword evidence="13 14" id="KW-0998">Cell outer membrane</keyword>
<keyword evidence="4 14" id="KW-1134">Transmembrane beta strand</keyword>